<evidence type="ECO:0000313" key="6">
    <source>
        <dbReference type="Proteomes" id="UP001595843"/>
    </source>
</evidence>
<evidence type="ECO:0000256" key="3">
    <source>
        <dbReference type="ARBA" id="ARBA00023163"/>
    </source>
</evidence>
<keyword evidence="6" id="KW-1185">Reference proteome</keyword>
<dbReference type="PROSITE" id="PS00356">
    <property type="entry name" value="HTH_LACI_1"/>
    <property type="match status" value="1"/>
</dbReference>
<proteinExistence type="predicted"/>
<dbReference type="InterPro" id="IPR046335">
    <property type="entry name" value="LacI/GalR-like_sensor"/>
</dbReference>
<comment type="caution">
    <text evidence="5">The sequence shown here is derived from an EMBL/GenBank/DDBJ whole genome shotgun (WGS) entry which is preliminary data.</text>
</comment>
<sequence>MIVTIRDVAKRAGVSIATVSRVLNKSKPVSDELKKRIMDAVEETGYLPNAVARSMIQKRTGLFGVIIPEIFNPYFSGLVEGIESVSKEFQYHLMLSVSEKDPEREKELLQIYRSRQMEGIILAAARLEEDQKEILARLGIPCVVIGQRVKGLKAPSVVINNWKAAFEATDYLIQLGHRRIGMIGGPFWDVASGQERYQGFRDALASRALPCREEWVSEGEGFLVEDGYKGMEILHSAPELPTAVFCACDRIAVGAIRYLEGQGLQVPEDVSVIGFDDEELASIIHPRLTTIRHSPFEMGRRAATLLTEMLHGNQSLQTAETLEHSLIVRESTIPLSS</sequence>
<dbReference type="InterPro" id="IPR010982">
    <property type="entry name" value="Lambda_DNA-bd_dom_sf"/>
</dbReference>
<dbReference type="PRINTS" id="PR00036">
    <property type="entry name" value="HTHLACI"/>
</dbReference>
<dbReference type="Gene3D" id="1.10.260.40">
    <property type="entry name" value="lambda repressor-like DNA-binding domains"/>
    <property type="match status" value="1"/>
</dbReference>
<protein>
    <submittedName>
        <fullName evidence="5">LacI family DNA-binding transcriptional regulator</fullName>
    </submittedName>
</protein>
<gene>
    <name evidence="5" type="ORF">ACFOUO_09210</name>
</gene>
<dbReference type="CDD" id="cd06267">
    <property type="entry name" value="PBP1_LacI_sugar_binding-like"/>
    <property type="match status" value="1"/>
</dbReference>
<dbReference type="InterPro" id="IPR000843">
    <property type="entry name" value="HTH_LacI"/>
</dbReference>
<dbReference type="SUPFAM" id="SSF53822">
    <property type="entry name" value="Periplasmic binding protein-like I"/>
    <property type="match status" value="1"/>
</dbReference>
<accession>A0ABV8JID5</accession>
<dbReference type="SUPFAM" id="SSF47413">
    <property type="entry name" value="lambda repressor-like DNA-binding domains"/>
    <property type="match status" value="1"/>
</dbReference>
<dbReference type="PROSITE" id="PS50932">
    <property type="entry name" value="HTH_LACI_2"/>
    <property type="match status" value="1"/>
</dbReference>
<keyword evidence="2 5" id="KW-0238">DNA-binding</keyword>
<dbReference type="RefSeq" id="WP_380704421.1">
    <property type="nucleotide sequence ID" value="NZ_JBHSAP010000009.1"/>
</dbReference>
<name>A0ABV8JID5_9BACL</name>
<keyword evidence="1" id="KW-0805">Transcription regulation</keyword>
<organism evidence="5 6">
    <name type="scientific">Salinithrix halophila</name>
    <dbReference type="NCBI Taxonomy" id="1485204"/>
    <lineage>
        <taxon>Bacteria</taxon>
        <taxon>Bacillati</taxon>
        <taxon>Bacillota</taxon>
        <taxon>Bacilli</taxon>
        <taxon>Bacillales</taxon>
        <taxon>Thermoactinomycetaceae</taxon>
        <taxon>Salinithrix</taxon>
    </lineage>
</organism>
<dbReference type="Pfam" id="PF13377">
    <property type="entry name" value="Peripla_BP_3"/>
    <property type="match status" value="1"/>
</dbReference>
<evidence type="ECO:0000259" key="4">
    <source>
        <dbReference type="PROSITE" id="PS50932"/>
    </source>
</evidence>
<dbReference type="PANTHER" id="PTHR30146:SF109">
    <property type="entry name" value="HTH-TYPE TRANSCRIPTIONAL REGULATOR GALS"/>
    <property type="match status" value="1"/>
</dbReference>
<dbReference type="GO" id="GO:0003677">
    <property type="term" value="F:DNA binding"/>
    <property type="evidence" value="ECO:0007669"/>
    <property type="project" value="UniProtKB-KW"/>
</dbReference>
<evidence type="ECO:0000256" key="1">
    <source>
        <dbReference type="ARBA" id="ARBA00023015"/>
    </source>
</evidence>
<dbReference type="Pfam" id="PF00356">
    <property type="entry name" value="LacI"/>
    <property type="match status" value="1"/>
</dbReference>
<dbReference type="InterPro" id="IPR028082">
    <property type="entry name" value="Peripla_BP_I"/>
</dbReference>
<dbReference type="Gene3D" id="3.40.50.2300">
    <property type="match status" value="2"/>
</dbReference>
<dbReference type="CDD" id="cd01392">
    <property type="entry name" value="HTH_LacI"/>
    <property type="match status" value="1"/>
</dbReference>
<dbReference type="PANTHER" id="PTHR30146">
    <property type="entry name" value="LACI-RELATED TRANSCRIPTIONAL REPRESSOR"/>
    <property type="match status" value="1"/>
</dbReference>
<dbReference type="EMBL" id="JBHSAP010000009">
    <property type="protein sequence ID" value="MFC4076991.1"/>
    <property type="molecule type" value="Genomic_DNA"/>
</dbReference>
<feature type="domain" description="HTH lacI-type" evidence="4">
    <location>
        <begin position="3"/>
        <end position="57"/>
    </location>
</feature>
<evidence type="ECO:0000256" key="2">
    <source>
        <dbReference type="ARBA" id="ARBA00023125"/>
    </source>
</evidence>
<dbReference type="SMART" id="SM00354">
    <property type="entry name" value="HTH_LACI"/>
    <property type="match status" value="1"/>
</dbReference>
<keyword evidence="3" id="KW-0804">Transcription</keyword>
<dbReference type="Proteomes" id="UP001595843">
    <property type="component" value="Unassembled WGS sequence"/>
</dbReference>
<reference evidence="6" key="1">
    <citation type="journal article" date="2019" name="Int. J. Syst. Evol. Microbiol.">
        <title>The Global Catalogue of Microorganisms (GCM) 10K type strain sequencing project: providing services to taxonomists for standard genome sequencing and annotation.</title>
        <authorList>
            <consortium name="The Broad Institute Genomics Platform"/>
            <consortium name="The Broad Institute Genome Sequencing Center for Infectious Disease"/>
            <person name="Wu L."/>
            <person name="Ma J."/>
        </authorList>
    </citation>
    <scope>NUCLEOTIDE SEQUENCE [LARGE SCALE GENOMIC DNA]</scope>
    <source>
        <strain evidence="6">IBRC-M 10813</strain>
    </source>
</reference>
<evidence type="ECO:0000313" key="5">
    <source>
        <dbReference type="EMBL" id="MFC4076991.1"/>
    </source>
</evidence>